<feature type="compositionally biased region" description="Low complexity" evidence="1">
    <location>
        <begin position="811"/>
        <end position="826"/>
    </location>
</feature>
<dbReference type="Pfam" id="PF05050">
    <property type="entry name" value="Methyltransf_21"/>
    <property type="match status" value="1"/>
</dbReference>
<dbReference type="Gene3D" id="3.40.50.150">
    <property type="entry name" value="Vaccinia Virus protein VP39"/>
    <property type="match status" value="1"/>
</dbReference>
<organism evidence="3 4">
    <name type="scientific">Actinokineospora bangkokensis</name>
    <dbReference type="NCBI Taxonomy" id="1193682"/>
    <lineage>
        <taxon>Bacteria</taxon>
        <taxon>Bacillati</taxon>
        <taxon>Actinomycetota</taxon>
        <taxon>Actinomycetes</taxon>
        <taxon>Pseudonocardiales</taxon>
        <taxon>Pseudonocardiaceae</taxon>
        <taxon>Actinokineospora</taxon>
    </lineage>
</organism>
<dbReference type="STRING" id="1193682.BJP25_19435"/>
<evidence type="ECO:0000259" key="2">
    <source>
        <dbReference type="Pfam" id="PF05050"/>
    </source>
</evidence>
<dbReference type="SUPFAM" id="SSF53335">
    <property type="entry name" value="S-adenosyl-L-methionine-dependent methyltransferases"/>
    <property type="match status" value="1"/>
</dbReference>
<dbReference type="InterPro" id="IPR029063">
    <property type="entry name" value="SAM-dependent_MTases_sf"/>
</dbReference>
<reference evidence="3 4" key="1">
    <citation type="submission" date="2016-10" db="EMBL/GenBank/DDBJ databases">
        <title>The Draft Genome Sequence of Actinokineospora bangkokensis 44EHWT reveals the biosynthetic pathway of antifungal compounds Thailandins with unusual extender unit butylmalonyl-CoA.</title>
        <authorList>
            <person name="Greule A."/>
            <person name="Intra B."/>
            <person name="Flemming S."/>
            <person name="Rommel M.G."/>
            <person name="Panbangred W."/>
            <person name="Bechthold A."/>
        </authorList>
    </citation>
    <scope>NUCLEOTIDE SEQUENCE [LARGE SCALE GENOMIC DNA]</scope>
    <source>
        <strain evidence="3 4">44EHW</strain>
    </source>
</reference>
<comment type="caution">
    <text evidence="3">The sequence shown here is derived from an EMBL/GenBank/DDBJ whole genome shotgun (WGS) entry which is preliminary data.</text>
</comment>
<dbReference type="NCBIfam" id="TIGR01444">
    <property type="entry name" value="fkbM_fam"/>
    <property type="match status" value="1"/>
</dbReference>
<dbReference type="CDD" id="cd03801">
    <property type="entry name" value="GT4_PimA-like"/>
    <property type="match status" value="1"/>
</dbReference>
<dbReference type="PANTHER" id="PTHR46656">
    <property type="entry name" value="PUTATIVE-RELATED"/>
    <property type="match status" value="1"/>
</dbReference>
<dbReference type="OrthoDB" id="5679686at2"/>
<sequence length="1289" mass="137631">MADPRVGAGTIVARNYLPAAKVLAGSFRRTHPGTGFTVLVVDADPAELGGLADEVPGVRFLGPADTALDPAEFGRMALAYTVTELSTAVKPWLLRALLDEHDVAVYLDPDIEVFAPFAAEAAALAVEHGIVLTPHVLDPMPRDGLRPSEADIMASGVFNLGFIAVGGQAAPFLRFWADRLRQDAISSVAEQLFTDQRWVDNVPALFGHVAVTDPGWNVAYWNVYQRPLARAADGSLTAAGRPLRFAHYSGHRPEVPWLVSTHFADRPRVLLADQPVLADLLAGYRSQLIGAGYREALADVPYRWDTLPDGAAVTPPLRRLYRAAWIEAERAGTPLPPNPLAPGAAGDPAQDLIAWACTPATADQARAGLSRWAVVVWDARPDLQQAFPHPLHADAAAFRRWCQTSGVDEGMLPAGAVEDRPARGPVDPVPDLGVNVLGYLTAELGVGELGRLVHEAVVAGGLPVATAVEETTVVSRTEHPLPEGATPGEARYGVSVLVVNADMTAHTLGAHPDLARDRYVIGVWSWELDTFPPAMRGAFDHVDEVWTPSDFCTRAIAEHSPVPVRTVPVPVRDPLRGPRAPRPTGPTRFLFAFDHMSVFARKNPLAAITAFRSAFPDRDDVRLVVKTINGDLRPGDRERLRFAAAADDRVELVEGYLSAEEVAGLFAAAHAYVSPHRSEGFGFTVAEAMAHGLAVVATDYGGTAEFLTPDTGWPVPHRLVPVGPGSEPYPAEACWADPLPDALAAALREIADDPGAAARKGAAAREHVLATRSPQATAEWVRAAVEAAHATWLARRAPDEEVVETMPEQDPATGTPAEEAPAADPLDPLRRSREALRWRADPAVDSRLPMAAALRRGVLRALDHYDHHQRQVLGALLDGVDDSAGRLVEGQRALLDRVRRLEAAHAEQRELDLAARLDRLERLAATLAQRGDAQRAAVEGVVREVAARPDGAEVDRRVDARAAELGQRLAELEHRLVGMMHERVGWMTAIEAETAALRAELPRLRTGLLRHHDLVDPGAGGTEVVMTDVGPLRLPAEDTVVLPWLREYGTWEAEESRLLDVLLPAGGTLVDIGAHVGYFTVRGLRRVGAAGRVVAVEPWERARELLRRNVAANTTPDVAAALTVVAGAAWDADGPLRLALSAEGNTGDNRIDPGGGVEVPGVRLATVLGAGPVHVVKSDAQGRDHRALAGLGEVLRASRPHVLTEFDPVAVEEAGSDPVAVLATYRGWGYAVVPVTEDVVAAAEAGLPVPGDTEGTAGAAGAAGSDEALVGRVRDSGAGFATLWLRPRP</sequence>
<dbReference type="RefSeq" id="WP_075975415.1">
    <property type="nucleotide sequence ID" value="NZ_MKQR01000015.1"/>
</dbReference>
<dbReference type="PANTHER" id="PTHR46656:SF3">
    <property type="entry name" value="PUTATIVE-RELATED"/>
    <property type="match status" value="1"/>
</dbReference>
<gene>
    <name evidence="3" type="ORF">BJP25_19435</name>
</gene>
<protein>
    <recommendedName>
        <fullName evidence="2">Methyltransferase FkbM domain-containing protein</fullName>
    </recommendedName>
</protein>
<evidence type="ECO:0000256" key="1">
    <source>
        <dbReference type="SAM" id="MobiDB-lite"/>
    </source>
</evidence>
<feature type="domain" description="Methyltransferase FkbM" evidence="2">
    <location>
        <begin position="1071"/>
        <end position="1230"/>
    </location>
</feature>
<dbReference type="Gene3D" id="3.40.50.2000">
    <property type="entry name" value="Glycogen Phosphorylase B"/>
    <property type="match status" value="1"/>
</dbReference>
<dbReference type="InterPro" id="IPR006342">
    <property type="entry name" value="FkbM_mtfrase"/>
</dbReference>
<dbReference type="SUPFAM" id="SSF53448">
    <property type="entry name" value="Nucleotide-diphospho-sugar transferases"/>
    <property type="match status" value="1"/>
</dbReference>
<proteinExistence type="predicted"/>
<evidence type="ECO:0000313" key="3">
    <source>
        <dbReference type="EMBL" id="OLR92804.1"/>
    </source>
</evidence>
<dbReference type="Pfam" id="PF13692">
    <property type="entry name" value="Glyco_trans_1_4"/>
    <property type="match status" value="1"/>
</dbReference>
<keyword evidence="4" id="KW-1185">Reference proteome</keyword>
<accession>A0A1Q9LLD0</accession>
<dbReference type="Proteomes" id="UP000186040">
    <property type="component" value="Unassembled WGS sequence"/>
</dbReference>
<feature type="region of interest" description="Disordered" evidence="1">
    <location>
        <begin position="798"/>
        <end position="828"/>
    </location>
</feature>
<name>A0A1Q9LLD0_9PSEU</name>
<dbReference type="EMBL" id="MKQR01000015">
    <property type="protein sequence ID" value="OLR92804.1"/>
    <property type="molecule type" value="Genomic_DNA"/>
</dbReference>
<dbReference type="SUPFAM" id="SSF53756">
    <property type="entry name" value="UDP-Glycosyltransferase/glycogen phosphorylase"/>
    <property type="match status" value="1"/>
</dbReference>
<dbReference type="InterPro" id="IPR029044">
    <property type="entry name" value="Nucleotide-diphossugar_trans"/>
</dbReference>
<evidence type="ECO:0000313" key="4">
    <source>
        <dbReference type="Proteomes" id="UP000186040"/>
    </source>
</evidence>